<feature type="signal peptide" evidence="1">
    <location>
        <begin position="1"/>
        <end position="21"/>
    </location>
</feature>
<dbReference type="EMBL" id="JAAQQR010000001">
    <property type="protein sequence ID" value="NID03341.1"/>
    <property type="molecule type" value="Genomic_DNA"/>
</dbReference>
<organism evidence="3 4">
    <name type="scientific">Luteibacter jiangsuensis</name>
    <dbReference type="NCBI Taxonomy" id="637577"/>
    <lineage>
        <taxon>Bacteria</taxon>
        <taxon>Pseudomonadati</taxon>
        <taxon>Pseudomonadota</taxon>
        <taxon>Gammaproteobacteria</taxon>
        <taxon>Lysobacterales</taxon>
        <taxon>Rhodanobacteraceae</taxon>
        <taxon>Luteibacter</taxon>
    </lineage>
</organism>
<feature type="chain" id="PRO_5046364188" evidence="1">
    <location>
        <begin position="22"/>
        <end position="161"/>
    </location>
</feature>
<gene>
    <name evidence="3" type="ORF">HBF26_00470</name>
</gene>
<dbReference type="InterPro" id="IPR003646">
    <property type="entry name" value="SH3-like_bac-type"/>
</dbReference>
<keyword evidence="4" id="KW-1185">Reference proteome</keyword>
<keyword evidence="1" id="KW-0732">Signal</keyword>
<comment type="caution">
    <text evidence="3">The sequence shown here is derived from an EMBL/GenBank/DDBJ whole genome shotgun (WGS) entry which is preliminary data.</text>
</comment>
<name>A0ABX0PXV7_9GAMM</name>
<feature type="domain" description="SH3b" evidence="2">
    <location>
        <begin position="19"/>
        <end position="83"/>
    </location>
</feature>
<dbReference type="RefSeq" id="WP_167122003.1">
    <property type="nucleotide sequence ID" value="NZ_JAAQQR010000001.1"/>
</dbReference>
<evidence type="ECO:0000256" key="1">
    <source>
        <dbReference type="SAM" id="SignalP"/>
    </source>
</evidence>
<evidence type="ECO:0000313" key="3">
    <source>
        <dbReference type="EMBL" id="NID03341.1"/>
    </source>
</evidence>
<evidence type="ECO:0000259" key="2">
    <source>
        <dbReference type="SMART" id="SM00287"/>
    </source>
</evidence>
<dbReference type="Pfam" id="PF08239">
    <property type="entry name" value="SH3_3"/>
    <property type="match status" value="1"/>
</dbReference>
<proteinExistence type="predicted"/>
<sequence length="161" mass="17601">MNLLPAIAAAAFAALPVAAFATTITTTNVNLRAGPSTTYPRVTTIPTHAEILTHGCLQDMSWCDVSWGSQRGWVSSRYVLAVTERRTVVVTEETAPSVGIAVVSFNHGYWERYYPARPWYGSWTVYARPLPSPPPPAVVHRGVTACGPRGCVHTGATYRRW</sequence>
<accession>A0ABX0PXV7</accession>
<dbReference type="Gene3D" id="2.30.30.40">
    <property type="entry name" value="SH3 Domains"/>
    <property type="match status" value="1"/>
</dbReference>
<dbReference type="Proteomes" id="UP001429601">
    <property type="component" value="Unassembled WGS sequence"/>
</dbReference>
<protein>
    <submittedName>
        <fullName evidence="3">SH3 domain-containing protein</fullName>
    </submittedName>
</protein>
<dbReference type="SMART" id="SM00287">
    <property type="entry name" value="SH3b"/>
    <property type="match status" value="1"/>
</dbReference>
<reference evidence="3 4" key="1">
    <citation type="journal article" date="2011" name="Curr. Microbiol.">
        <title>Luteibacter jiangsuensis sp. nov.: a methamidophos-degrading bacterium isolated from a methamidophos-manufacturing factory.</title>
        <authorList>
            <person name="Wang L."/>
            <person name="Wang G.L."/>
            <person name="Li S.P."/>
            <person name="Jiang J.D."/>
        </authorList>
    </citation>
    <scope>NUCLEOTIDE SEQUENCE [LARGE SCALE GENOMIC DNA]</scope>
    <source>
        <strain evidence="3 4">CGMCC 1.10133</strain>
    </source>
</reference>
<evidence type="ECO:0000313" key="4">
    <source>
        <dbReference type="Proteomes" id="UP001429601"/>
    </source>
</evidence>